<dbReference type="GO" id="GO:0018169">
    <property type="term" value="F:ribosomal S6-glutamic acid ligase activity"/>
    <property type="evidence" value="ECO:0007669"/>
    <property type="project" value="TreeGrafter"/>
</dbReference>
<dbReference type="Gene3D" id="3.30.470.20">
    <property type="entry name" value="ATP-grasp fold, B domain"/>
    <property type="match status" value="1"/>
</dbReference>
<dbReference type="EMBL" id="AQRA01000002">
    <property type="protein sequence ID" value="EZH75010.1"/>
    <property type="molecule type" value="Genomic_DNA"/>
</dbReference>
<dbReference type="OrthoDB" id="583309at2"/>
<dbReference type="eggNOG" id="COG0189">
    <property type="taxonomic scope" value="Bacteria"/>
</dbReference>
<sequence length="326" mass="38830">MILICKNYKENNESYEEVIDWLLYNNAQFDFLSGEDYYENGKHWSIALDNSQDKLSIPFNEYKSVWFRGFLRHRYHLEETFKDLESTNDNIAELRWRIGQEIGRINTQIFNNFRDTYQLPSPLSVKSDKFSMLRLAKELGLDIPDSLITNSKKELLYFFKKQQHVITKPLYETVYFNDESYVAFFKTDKITEEVIESLPSTFFPSLFQGYVEKDIELRAFYIEEEFYTMAIFSQLDPQTKVDFRNYNDERPNRNVPYVLPKEIETKLKILMKELNLNTGSIDLIKTPDKKYVFLEVNPTGQFGFVSKPCNYYLEDKIANTLIQHDR</sequence>
<dbReference type="STRING" id="1317122.ATO12_09780"/>
<dbReference type="GO" id="GO:0009432">
    <property type="term" value="P:SOS response"/>
    <property type="evidence" value="ECO:0007669"/>
    <property type="project" value="TreeGrafter"/>
</dbReference>
<dbReference type="PANTHER" id="PTHR21621">
    <property type="entry name" value="RIBOSOMAL PROTEIN S6 MODIFICATION PROTEIN"/>
    <property type="match status" value="1"/>
</dbReference>
<dbReference type="Proteomes" id="UP000023541">
    <property type="component" value="Unassembled WGS sequence"/>
</dbReference>
<proteinExistence type="predicted"/>
<comment type="caution">
    <text evidence="1">The sequence shown here is derived from an EMBL/GenBank/DDBJ whole genome shotgun (WGS) entry which is preliminary data.</text>
</comment>
<evidence type="ECO:0008006" key="3">
    <source>
        <dbReference type="Google" id="ProtNLM"/>
    </source>
</evidence>
<dbReference type="RefSeq" id="WP_051575640.1">
    <property type="nucleotide sequence ID" value="NZ_AQRA01000002.1"/>
</dbReference>
<organism evidence="1 2">
    <name type="scientific">Aquimarina atlantica</name>
    <dbReference type="NCBI Taxonomy" id="1317122"/>
    <lineage>
        <taxon>Bacteria</taxon>
        <taxon>Pseudomonadati</taxon>
        <taxon>Bacteroidota</taxon>
        <taxon>Flavobacteriia</taxon>
        <taxon>Flavobacteriales</taxon>
        <taxon>Flavobacteriaceae</taxon>
        <taxon>Aquimarina</taxon>
    </lineage>
</organism>
<gene>
    <name evidence="1" type="ORF">ATO12_09780</name>
</gene>
<dbReference type="InterPro" id="IPR026455">
    <property type="entry name" value="GRASP_w_spasm"/>
</dbReference>
<dbReference type="SUPFAM" id="SSF56059">
    <property type="entry name" value="Glutathione synthetase ATP-binding domain-like"/>
    <property type="match status" value="1"/>
</dbReference>
<evidence type="ECO:0000313" key="2">
    <source>
        <dbReference type="Proteomes" id="UP000023541"/>
    </source>
</evidence>
<dbReference type="AlphaFoldDB" id="A0A023BYB9"/>
<dbReference type="GO" id="GO:0005737">
    <property type="term" value="C:cytoplasm"/>
    <property type="evidence" value="ECO:0007669"/>
    <property type="project" value="TreeGrafter"/>
</dbReference>
<accession>A0A023BYB9</accession>
<dbReference type="PANTHER" id="PTHR21621:SF0">
    <property type="entry name" value="BETA-CITRYLGLUTAMATE SYNTHASE B-RELATED"/>
    <property type="match status" value="1"/>
</dbReference>
<dbReference type="NCBIfam" id="TIGR04192">
    <property type="entry name" value="GRASP_w_spasm"/>
    <property type="match status" value="1"/>
</dbReference>
<reference evidence="1 2" key="1">
    <citation type="submission" date="2014-04" db="EMBL/GenBank/DDBJ databases">
        <title>Aquimarina sp. 22II-S11-z7 Genome Sequencing.</title>
        <authorList>
            <person name="Lai Q."/>
        </authorList>
    </citation>
    <scope>NUCLEOTIDE SEQUENCE [LARGE SCALE GENOMIC DNA]</scope>
    <source>
        <strain evidence="1 2">22II-S11-z7</strain>
    </source>
</reference>
<name>A0A023BYB9_9FLAO</name>
<keyword evidence="2" id="KW-1185">Reference proteome</keyword>
<evidence type="ECO:0000313" key="1">
    <source>
        <dbReference type="EMBL" id="EZH75010.1"/>
    </source>
</evidence>
<protein>
    <recommendedName>
        <fullName evidence="3">Grasp-with-spasm system ATP-grasp peptide maturase</fullName>
    </recommendedName>
</protein>